<feature type="domain" description="Transposase MuDR plant" evidence="2">
    <location>
        <begin position="239"/>
        <end position="300"/>
    </location>
</feature>
<feature type="compositionally biased region" description="Low complexity" evidence="1">
    <location>
        <begin position="194"/>
        <end position="204"/>
    </location>
</feature>
<accession>A0A6P4BRC6</accession>
<gene>
    <name evidence="4" type="primary">LOC107469672</name>
</gene>
<evidence type="ECO:0000256" key="1">
    <source>
        <dbReference type="SAM" id="MobiDB-lite"/>
    </source>
</evidence>
<dbReference type="AlphaFoldDB" id="A0A6P4BRC6"/>
<evidence type="ECO:0000313" key="4">
    <source>
        <dbReference type="RefSeq" id="XP_015944535.1"/>
    </source>
</evidence>
<dbReference type="InterPro" id="IPR004332">
    <property type="entry name" value="Transposase_MuDR"/>
</dbReference>
<reference evidence="3" key="1">
    <citation type="journal article" date="2016" name="Nat. Genet.">
        <title>The genome sequences of Arachis duranensis and Arachis ipaensis, the diploid ancestors of cultivated peanut.</title>
        <authorList>
            <person name="Bertioli D.J."/>
            <person name="Cannon S.B."/>
            <person name="Froenicke L."/>
            <person name="Huang G."/>
            <person name="Farmer A.D."/>
            <person name="Cannon E.K."/>
            <person name="Liu X."/>
            <person name="Gao D."/>
            <person name="Clevenger J."/>
            <person name="Dash S."/>
            <person name="Ren L."/>
            <person name="Moretzsohn M.C."/>
            <person name="Shirasawa K."/>
            <person name="Huang W."/>
            <person name="Vidigal B."/>
            <person name="Abernathy B."/>
            <person name="Chu Y."/>
            <person name="Niederhuth C.E."/>
            <person name="Umale P."/>
            <person name="Araujo A.C."/>
            <person name="Kozik A."/>
            <person name="Kim K.D."/>
            <person name="Burow M.D."/>
            <person name="Varshney R.K."/>
            <person name="Wang X."/>
            <person name="Zhang X."/>
            <person name="Barkley N."/>
            <person name="Guimaraes P.M."/>
            <person name="Isobe S."/>
            <person name="Guo B."/>
            <person name="Liao B."/>
            <person name="Stalker H.T."/>
            <person name="Schmitz R.J."/>
            <person name="Scheffler B.E."/>
            <person name="Leal-Bertioli S.C."/>
            <person name="Xun X."/>
            <person name="Jackson S.A."/>
            <person name="Michelmore R."/>
            <person name="Ozias-Akins P."/>
        </authorList>
    </citation>
    <scope>NUCLEOTIDE SEQUENCE [LARGE SCALE GENOMIC DNA]</scope>
    <source>
        <strain evidence="3">cv. V14167</strain>
    </source>
</reference>
<dbReference type="Proteomes" id="UP000515211">
    <property type="component" value="Chromosome 10"/>
</dbReference>
<organism evidence="3 4">
    <name type="scientific">Arachis duranensis</name>
    <name type="common">Wild peanut</name>
    <dbReference type="NCBI Taxonomy" id="130453"/>
    <lineage>
        <taxon>Eukaryota</taxon>
        <taxon>Viridiplantae</taxon>
        <taxon>Streptophyta</taxon>
        <taxon>Embryophyta</taxon>
        <taxon>Tracheophyta</taxon>
        <taxon>Spermatophyta</taxon>
        <taxon>Magnoliopsida</taxon>
        <taxon>eudicotyledons</taxon>
        <taxon>Gunneridae</taxon>
        <taxon>Pentapetalae</taxon>
        <taxon>rosids</taxon>
        <taxon>fabids</taxon>
        <taxon>Fabales</taxon>
        <taxon>Fabaceae</taxon>
        <taxon>Papilionoideae</taxon>
        <taxon>50 kb inversion clade</taxon>
        <taxon>dalbergioids sensu lato</taxon>
        <taxon>Dalbergieae</taxon>
        <taxon>Pterocarpus clade</taxon>
        <taxon>Arachis</taxon>
    </lineage>
</organism>
<protein>
    <submittedName>
        <fullName evidence="4">Uncharacterized protein LOC107469672</fullName>
    </submittedName>
</protein>
<dbReference type="KEGG" id="adu:107469672"/>
<reference evidence="4" key="2">
    <citation type="submission" date="2025-08" db="UniProtKB">
        <authorList>
            <consortium name="RefSeq"/>
        </authorList>
    </citation>
    <scope>IDENTIFICATION</scope>
    <source>
        <tissue evidence="4">Whole plant</tissue>
    </source>
</reference>
<proteinExistence type="predicted"/>
<feature type="compositionally biased region" description="Acidic residues" evidence="1">
    <location>
        <begin position="165"/>
        <end position="185"/>
    </location>
</feature>
<evidence type="ECO:0000259" key="2">
    <source>
        <dbReference type="Pfam" id="PF03108"/>
    </source>
</evidence>
<name>A0A6P4BRC6_ARADU</name>
<keyword evidence="3" id="KW-1185">Reference proteome</keyword>
<dbReference type="Pfam" id="PF03108">
    <property type="entry name" value="DBD_Tnp_Mut"/>
    <property type="match status" value="1"/>
</dbReference>
<sequence length="375" mass="41752">MDSEESLLVLVHCSGKIKKSNRHGVKFTDKEPLSVFIRSTDTLSDLKRNILQKAGLCGAKLVKNVFYKIPMTVVSSGVQYETFVIGSDKDMDVLFHCRQSFLEFQDFSAKFLVDDGGDASTSMPVVAPGCLLAAPSLVLALAARSAGLITGLVGSDEPDHIEDAMREDDSDDEPDHISGDSEEETPMAPPAPQGPSSSGSHQQPPYFLTLNLEEVSQQPDEAHTFGGQGLHEGNTFGKFQIGQSFQTKEEAVMSVKDYSIRRGVQYRVMESDHLKYVGRCKEFGNGYMWMICVALQQRKANWEIRRYNRAHTCLATSISSNHRQLDYHVICARIYPLVRADAAVMIKVLQEVTQSTYGFRPSYRKVWKVKQKAVA</sequence>
<feature type="region of interest" description="Disordered" evidence="1">
    <location>
        <begin position="152"/>
        <end position="204"/>
    </location>
</feature>
<dbReference type="GeneID" id="107469672"/>
<dbReference type="RefSeq" id="XP_015944535.1">
    <property type="nucleotide sequence ID" value="XM_016089049.1"/>
</dbReference>
<evidence type="ECO:0000313" key="3">
    <source>
        <dbReference type="Proteomes" id="UP000515211"/>
    </source>
</evidence>